<feature type="chain" id="PRO_5034062256" evidence="1">
    <location>
        <begin position="18"/>
        <end position="106"/>
    </location>
</feature>
<feature type="non-terminal residue" evidence="2">
    <location>
        <position position="1"/>
    </location>
</feature>
<gene>
    <name evidence="2" type="ORF">GT037_006470</name>
</gene>
<comment type="caution">
    <text evidence="2">The sequence shown here is derived from an EMBL/GenBank/DDBJ whole genome shotgun (WGS) entry which is preliminary data.</text>
</comment>
<evidence type="ECO:0000313" key="2">
    <source>
        <dbReference type="EMBL" id="KAF7675751.1"/>
    </source>
</evidence>
<sequence>LCTTLLLPLSILSPTHSSLRIRTHHTPLLIVAPMAYAKAWLADIHTTGGELEPPGPAPKTHLAYPPTLKQHMLCTSKMTTCWLSGTDLPNRVATASTLCISSCNVA</sequence>
<accession>A0A8H7EFE7</accession>
<dbReference type="AlphaFoldDB" id="A0A8H7EFE7"/>
<keyword evidence="1" id="KW-0732">Signal</keyword>
<organism evidence="2 3">
    <name type="scientific">Alternaria burnsii</name>
    <dbReference type="NCBI Taxonomy" id="1187904"/>
    <lineage>
        <taxon>Eukaryota</taxon>
        <taxon>Fungi</taxon>
        <taxon>Dikarya</taxon>
        <taxon>Ascomycota</taxon>
        <taxon>Pezizomycotina</taxon>
        <taxon>Dothideomycetes</taxon>
        <taxon>Pleosporomycetidae</taxon>
        <taxon>Pleosporales</taxon>
        <taxon>Pleosporineae</taxon>
        <taxon>Pleosporaceae</taxon>
        <taxon>Alternaria</taxon>
        <taxon>Alternaria sect. Alternaria</taxon>
    </lineage>
</organism>
<dbReference type="EMBL" id="JAAABM010000008">
    <property type="protein sequence ID" value="KAF7675751.1"/>
    <property type="molecule type" value="Genomic_DNA"/>
</dbReference>
<proteinExistence type="predicted"/>
<dbReference type="RefSeq" id="XP_038786014.1">
    <property type="nucleotide sequence ID" value="XM_038931517.1"/>
</dbReference>
<dbReference type="Proteomes" id="UP000596902">
    <property type="component" value="Unassembled WGS sequence"/>
</dbReference>
<name>A0A8H7EFE7_9PLEO</name>
<reference evidence="2" key="2">
    <citation type="submission" date="2020-08" db="EMBL/GenBank/DDBJ databases">
        <title>Draft Genome Sequence of Cumin Blight Pathogen Alternaria burnsii.</title>
        <authorList>
            <person name="Feng Z."/>
        </authorList>
    </citation>
    <scope>NUCLEOTIDE SEQUENCE</scope>
    <source>
        <strain evidence="2">CBS107.38</strain>
    </source>
</reference>
<keyword evidence="3" id="KW-1185">Reference proteome</keyword>
<feature type="signal peptide" evidence="1">
    <location>
        <begin position="1"/>
        <end position="17"/>
    </location>
</feature>
<evidence type="ECO:0000256" key="1">
    <source>
        <dbReference type="SAM" id="SignalP"/>
    </source>
</evidence>
<evidence type="ECO:0000313" key="3">
    <source>
        <dbReference type="Proteomes" id="UP000596902"/>
    </source>
</evidence>
<dbReference type="GeneID" id="62204695"/>
<reference evidence="2" key="1">
    <citation type="submission" date="2020-01" db="EMBL/GenBank/DDBJ databases">
        <authorList>
            <person name="Feng Z.H.Z."/>
        </authorList>
    </citation>
    <scope>NUCLEOTIDE SEQUENCE</scope>
    <source>
        <strain evidence="2">CBS107.38</strain>
    </source>
</reference>
<protein>
    <submittedName>
        <fullName evidence="2">Uncharacterized protein</fullName>
    </submittedName>
</protein>